<dbReference type="GeneID" id="4525235"/>
<dbReference type="STRING" id="272557.APE_2284a"/>
<proteinExistence type="predicted"/>
<dbReference type="SMART" id="SM00746">
    <property type="entry name" value="TRASH"/>
    <property type="match status" value="1"/>
</dbReference>
<feature type="region of interest" description="Disordered" evidence="1">
    <location>
        <begin position="50"/>
        <end position="78"/>
    </location>
</feature>
<dbReference type="AlphaFoldDB" id="Q05DX5"/>
<reference evidence="3 4" key="1">
    <citation type="journal article" date="1999" name="DNA Res.">
        <title>Complete genome sequence of an aerobic hyper-thermophilic crenarchaeon, Aeropyrum pernix K1.</title>
        <authorList>
            <person name="Kawarabayasi Y."/>
            <person name="Hino Y."/>
            <person name="Horikawa H."/>
            <person name="Yamazaki S."/>
            <person name="Haikawa Y."/>
            <person name="Jin-no K."/>
            <person name="Takahashi M."/>
            <person name="Sekine M."/>
            <person name="Baba S."/>
            <person name="Ankai A."/>
            <person name="Kosugi H."/>
            <person name="Hosoyama A."/>
            <person name="Fukui S."/>
            <person name="Nagai Y."/>
            <person name="Nishijima K."/>
            <person name="Nakazawa H."/>
            <person name="Takamiya M."/>
            <person name="Masuda S."/>
            <person name="Funahashi T."/>
            <person name="Tanaka T."/>
            <person name="Kudoh Y."/>
            <person name="Yamazaki J."/>
            <person name="Kushida N."/>
            <person name="Oguchi A."/>
            <person name="Aoki K."/>
            <person name="Kubota K."/>
            <person name="Nakamura Y."/>
            <person name="Nomura N."/>
            <person name="Sako Y."/>
            <person name="Kikuchi H."/>
        </authorList>
    </citation>
    <scope>NUCLEOTIDE SEQUENCE [LARGE SCALE GENOMIC DNA]</scope>
    <source>
        <strain evidence="4">ATCC 700893 / DSM 11879 / JCM 9820 / NBRC 100138 / K1</strain>
    </source>
</reference>
<accession>Q05DX5</accession>
<dbReference type="RefSeq" id="WP_010866913.1">
    <property type="nucleotide sequence ID" value="NC_000854.2"/>
</dbReference>
<dbReference type="InterPro" id="IPR007029">
    <property type="entry name" value="YHS_dom"/>
</dbReference>
<organism evidence="3 4">
    <name type="scientific">Aeropyrum pernix (strain ATCC 700893 / DSM 11879 / JCM 9820 / NBRC 100138 / K1)</name>
    <dbReference type="NCBI Taxonomy" id="272557"/>
    <lineage>
        <taxon>Archaea</taxon>
        <taxon>Thermoproteota</taxon>
        <taxon>Thermoprotei</taxon>
        <taxon>Desulfurococcales</taxon>
        <taxon>Desulfurococcaceae</taxon>
        <taxon>Aeropyrum</taxon>
    </lineage>
</organism>
<dbReference type="EMBL" id="BA000002">
    <property type="protein sequence ID" value="BAF34826.1"/>
    <property type="molecule type" value="Genomic_DNA"/>
</dbReference>
<dbReference type="SUPFAM" id="SSF47240">
    <property type="entry name" value="Ferritin-like"/>
    <property type="match status" value="1"/>
</dbReference>
<dbReference type="InterPro" id="IPR011017">
    <property type="entry name" value="TRASH_dom"/>
</dbReference>
<dbReference type="KEGG" id="ape:APE_2284a"/>
<dbReference type="eggNOG" id="arCOG04507">
    <property type="taxonomic scope" value="Archaea"/>
</dbReference>
<dbReference type="Pfam" id="PF04945">
    <property type="entry name" value="YHS"/>
    <property type="match status" value="1"/>
</dbReference>
<evidence type="ECO:0000256" key="1">
    <source>
        <dbReference type="SAM" id="MobiDB-lite"/>
    </source>
</evidence>
<evidence type="ECO:0000259" key="2">
    <source>
        <dbReference type="SMART" id="SM00746"/>
    </source>
</evidence>
<evidence type="ECO:0000313" key="3">
    <source>
        <dbReference type="EMBL" id="BAF34826.1"/>
    </source>
</evidence>
<dbReference type="InterPro" id="IPR012348">
    <property type="entry name" value="RNR-like"/>
</dbReference>
<name>Q05DX5_AERPE</name>
<gene>
    <name evidence="3" type="ordered locus">APE_2284a</name>
</gene>
<feature type="compositionally biased region" description="Basic residues" evidence="1">
    <location>
        <begin position="63"/>
        <end position="78"/>
    </location>
</feature>
<dbReference type="Proteomes" id="UP000002518">
    <property type="component" value="Chromosome"/>
</dbReference>
<sequence>MAKAVDPVCGMEVETSSAMYKTVYKGKIYYFCSPQCKTAFEKNPEYYLTHGPQGMPGHEHHEHHEHHGHHGHGHGCGC</sequence>
<dbReference type="GO" id="GO:0016491">
    <property type="term" value="F:oxidoreductase activity"/>
    <property type="evidence" value="ECO:0007669"/>
    <property type="project" value="InterPro"/>
</dbReference>
<evidence type="ECO:0000313" key="4">
    <source>
        <dbReference type="Proteomes" id="UP000002518"/>
    </source>
</evidence>
<feature type="domain" description="TRASH" evidence="2">
    <location>
        <begin position="6"/>
        <end position="44"/>
    </location>
</feature>
<dbReference type="Gene3D" id="1.10.620.20">
    <property type="entry name" value="Ribonucleotide Reductase, subunit A"/>
    <property type="match status" value="1"/>
</dbReference>
<keyword evidence="4" id="KW-1185">Reference proteome</keyword>
<dbReference type="EnsemblBacteria" id="BAF34826">
    <property type="protein sequence ID" value="BAF34826"/>
    <property type="gene ID" value="APE_2284a"/>
</dbReference>
<protein>
    <recommendedName>
        <fullName evidence="2">TRASH domain-containing protein</fullName>
    </recommendedName>
</protein>
<dbReference type="InterPro" id="IPR009078">
    <property type="entry name" value="Ferritin-like_SF"/>
</dbReference>